<name>A0A1Y6K1F8_9LACO</name>
<comment type="subcellular location">
    <subcellularLocation>
        <location evidence="1">Membrane</location>
        <topology evidence="1">Single-pass membrane protein</topology>
    </subcellularLocation>
</comment>
<dbReference type="InterPro" id="IPR019931">
    <property type="entry name" value="LPXTG_anchor"/>
</dbReference>
<keyword evidence="11" id="KW-0675">Receptor</keyword>
<dbReference type="KEGG" id="lzy:LZ3411_2171"/>
<feature type="compositionally biased region" description="Polar residues" evidence="13">
    <location>
        <begin position="49"/>
        <end position="61"/>
    </location>
</feature>
<dbReference type="EMBL" id="LT854705">
    <property type="protein sequence ID" value="SMS15221.1"/>
    <property type="molecule type" value="Genomic_DNA"/>
</dbReference>
<evidence type="ECO:0000256" key="9">
    <source>
        <dbReference type="ARBA" id="ARBA00023088"/>
    </source>
</evidence>
<dbReference type="AlphaFoldDB" id="A0A1Y6K1F8"/>
<evidence type="ECO:0000256" key="13">
    <source>
        <dbReference type="SAM" id="MobiDB-lite"/>
    </source>
</evidence>
<dbReference type="Pfam" id="PF00746">
    <property type="entry name" value="Gram_pos_anchor"/>
    <property type="match status" value="1"/>
</dbReference>
<keyword evidence="6" id="KW-0732">Signal</keyword>
<evidence type="ECO:0000256" key="8">
    <source>
        <dbReference type="ARBA" id="ARBA00022989"/>
    </source>
</evidence>
<dbReference type="NCBIfam" id="TIGR01167">
    <property type="entry name" value="LPXTG_anchor"/>
    <property type="match status" value="1"/>
</dbReference>
<sequence>MKNILNETKEHYKSYKAGKHWVYACLTVTTLGLGLLGSTAVAQADTNTSDAAPTADTQQVDATAKAQPAATATLRTTTPAPAKVENSTPAAPVEESPAPATKTPETETPETKAPEAEVPAASKTTVVPEPESTEPAAKASASEQEPTPTPVVKSGVKSATPALKAPATPVADPAADNGTNTGTKASAADPAVNTEADATVKPEVETEADPTTDPNNAVNWMPDPAMRKWVENTLTESKKLIINGVNQGVIVNDANLYQFVNDSFLLAGGNNQDQPDVTNLKGLERFTNLKGIDVTNPKLTPTGMINFDFAPAMTTFRINNSETANLNWNMPLNDFLATYLPNNTSLHFLSLDNLGLTGDLTGLVKYKDLTMVTLTHNNLTGTLPDLTQSKDMFSLNLSYNQLSGTFDPTNLPSLSTLNISDNNFTGDFPNTGNIGFVAYAQNHFTSGLYHPQDGVSFHYEGWNQDLTTPDYTQGQAQAGINPFVDAGVTVLQDTLTGEMLPAQYSLISFGNEHPASIVYSPTAPTNVKDYTSWAAWADQQTNARSWFKFTINSAGQYKLTPVQALPGGYYVFRVAAYPDQYKYFNYSAFITSKIDEGTASTITVRNVDQQGNLISQQVLDGKVGDRVTVQADDLANYKLVSDVATVNKVYTDAPQTITFIYASTLVTVKDVAPDGTVLDQRTMTGTIDDSFTANAGTHYGYTLVGEPTVDGTYTEAPQTITFNYTNTKGTVTVKNVDTDGNLLSQKDLTGNVGDAFTTNAEKLYGYTLTGDPTATGTYTEEPQTVTFVYAIAKGTVTVKNVDTDGNLISQKTLTGNVGADFTANAEKIYGYTLTSNPAATGTYTEEPQTVTFVYTIAKGTVTVKNVDTDGNLISQKTLTGNVGADFTANADKIYGYTLTSDPTTTGTYTEDPQTVTFVYAIAKGTVTVKNVDTDGNVLSQKVLTGNVDDAFTASADTTLTGYQVTGPATQTGTYTEDPQTITFTFSKLPAAQGSVLVKNVDTDGNVLSQHTLTGKVGDSFTANADTLTGYQVTGPATQTGTYTAAPQTITFTFAKITTGGGGDIDTPATNGTVIVKNVDANGNVLSQHTLTGKVGDSFTANADTLAGYQVTGPATQTGTYAETPQTITFVFEKVATNGDDGKGDQVAPTPTKPTTPNRPSQGAQPATGNQADRATQPAKANRVTPKPAVMTNGAAAKTTNTATPIAPTHQVTDRTNTVPATKLPQTNDQASVNPLVAGLTLLLATLGLGLNRKRNH</sequence>
<dbReference type="PROSITE" id="PS50847">
    <property type="entry name" value="GRAM_POS_ANCHORING"/>
    <property type="match status" value="1"/>
</dbReference>
<feature type="transmembrane region" description="Helical" evidence="14">
    <location>
        <begin position="21"/>
        <end position="42"/>
    </location>
</feature>
<evidence type="ECO:0000256" key="11">
    <source>
        <dbReference type="ARBA" id="ARBA00023170"/>
    </source>
</evidence>
<keyword evidence="8 14" id="KW-1133">Transmembrane helix</keyword>
<keyword evidence="10 14" id="KW-0472">Membrane</keyword>
<keyword evidence="12" id="KW-0325">Glycoprotein</keyword>
<dbReference type="InterPro" id="IPR009459">
    <property type="entry name" value="MucBP_dom"/>
</dbReference>
<keyword evidence="7" id="KW-0677">Repeat</keyword>
<keyword evidence="4" id="KW-0433">Leucine-rich repeat</keyword>
<dbReference type="Pfam" id="PF19258">
    <property type="entry name" value="KxYKxGKxW_sig"/>
    <property type="match status" value="1"/>
</dbReference>
<evidence type="ECO:0000256" key="6">
    <source>
        <dbReference type="ARBA" id="ARBA00022729"/>
    </source>
</evidence>
<dbReference type="GO" id="GO:0016020">
    <property type="term" value="C:membrane"/>
    <property type="evidence" value="ECO:0007669"/>
    <property type="project" value="UniProtKB-SubCell"/>
</dbReference>
<dbReference type="RefSeq" id="WP_087742539.1">
    <property type="nucleotide sequence ID" value="NZ_LT854705.1"/>
</dbReference>
<evidence type="ECO:0000313" key="16">
    <source>
        <dbReference type="EMBL" id="SMS15221.1"/>
    </source>
</evidence>
<evidence type="ECO:0000259" key="15">
    <source>
        <dbReference type="PROSITE" id="PS50847"/>
    </source>
</evidence>
<dbReference type="PANTHER" id="PTHR27000:SF679">
    <property type="entry name" value="OS01G0170300 PROTEIN"/>
    <property type="match status" value="1"/>
</dbReference>
<evidence type="ECO:0000256" key="7">
    <source>
        <dbReference type="ARBA" id="ARBA00022737"/>
    </source>
</evidence>
<keyword evidence="9" id="KW-0572">Peptidoglycan-anchor</keyword>
<dbReference type="Proteomes" id="UP000195412">
    <property type="component" value="Chromosome I"/>
</dbReference>
<protein>
    <submittedName>
        <fullName evidence="16">Internalin, putative (LPXTG motif)</fullName>
    </submittedName>
</protein>
<gene>
    <name evidence="16" type="ORF">LZ3411_2171</name>
</gene>
<keyword evidence="5 14" id="KW-0812">Transmembrane</keyword>
<evidence type="ECO:0000256" key="14">
    <source>
        <dbReference type="SAM" id="Phobius"/>
    </source>
</evidence>
<dbReference type="Pfam" id="PF06458">
    <property type="entry name" value="MucBP"/>
    <property type="match status" value="8"/>
</dbReference>
<evidence type="ECO:0000313" key="17">
    <source>
        <dbReference type="Proteomes" id="UP000195412"/>
    </source>
</evidence>
<evidence type="ECO:0000256" key="3">
    <source>
        <dbReference type="ARBA" id="ARBA00022525"/>
    </source>
</evidence>
<evidence type="ECO:0000256" key="1">
    <source>
        <dbReference type="ARBA" id="ARBA00004167"/>
    </source>
</evidence>
<dbReference type="Gene3D" id="3.10.20.320">
    <property type="entry name" value="Putative peptidoglycan bound protein (lpxtg motif)"/>
    <property type="match status" value="8"/>
</dbReference>
<evidence type="ECO:0000256" key="5">
    <source>
        <dbReference type="ARBA" id="ARBA00022692"/>
    </source>
</evidence>
<dbReference type="InterPro" id="IPR032675">
    <property type="entry name" value="LRR_dom_sf"/>
</dbReference>
<feature type="compositionally biased region" description="Low complexity" evidence="13">
    <location>
        <begin position="1194"/>
        <end position="1208"/>
    </location>
</feature>
<reference evidence="17" key="1">
    <citation type="submission" date="2017-05" db="EMBL/GenBank/DDBJ databases">
        <authorList>
            <person name="Papadimitriou K."/>
        </authorList>
    </citation>
    <scope>NUCLEOTIDE SEQUENCE [LARGE SCALE GENOMIC DNA]</scope>
    <source>
        <strain evidence="17">ACA-DC 3411</strain>
    </source>
</reference>
<dbReference type="PANTHER" id="PTHR27000">
    <property type="entry name" value="LEUCINE-RICH REPEAT RECEPTOR-LIKE PROTEIN KINASE FAMILY PROTEIN-RELATED"/>
    <property type="match status" value="1"/>
</dbReference>
<accession>A0A1Y6K1F8</accession>
<feature type="compositionally biased region" description="Low complexity" evidence="13">
    <location>
        <begin position="62"/>
        <end position="103"/>
    </location>
</feature>
<feature type="region of interest" description="Disordered" evidence="13">
    <location>
        <begin position="1136"/>
        <end position="1189"/>
    </location>
</feature>
<dbReference type="NCBIfam" id="TIGR03715">
    <property type="entry name" value="KxYKxGKxW"/>
    <property type="match status" value="1"/>
</dbReference>
<proteinExistence type="predicted"/>
<feature type="region of interest" description="Disordered" evidence="13">
    <location>
        <begin position="1194"/>
        <end position="1213"/>
    </location>
</feature>
<evidence type="ECO:0000256" key="10">
    <source>
        <dbReference type="ARBA" id="ARBA00023136"/>
    </source>
</evidence>
<evidence type="ECO:0000256" key="2">
    <source>
        <dbReference type="ARBA" id="ARBA00022512"/>
    </source>
</evidence>
<dbReference type="InterPro" id="IPR022263">
    <property type="entry name" value="KxYKxGKxW"/>
</dbReference>
<feature type="compositionally biased region" description="Low complexity" evidence="13">
    <location>
        <begin position="165"/>
        <end position="176"/>
    </location>
</feature>
<keyword evidence="3" id="KW-0964">Secreted</keyword>
<evidence type="ECO:0000256" key="12">
    <source>
        <dbReference type="ARBA" id="ARBA00023180"/>
    </source>
</evidence>
<dbReference type="Gene3D" id="3.80.10.10">
    <property type="entry name" value="Ribonuclease Inhibitor"/>
    <property type="match status" value="1"/>
</dbReference>
<feature type="compositionally biased region" description="Polar residues" evidence="13">
    <location>
        <begin position="1157"/>
        <end position="1173"/>
    </location>
</feature>
<evidence type="ECO:0000256" key="4">
    <source>
        <dbReference type="ARBA" id="ARBA00022614"/>
    </source>
</evidence>
<feature type="region of interest" description="Disordered" evidence="13">
    <location>
        <begin position="49"/>
        <end position="222"/>
    </location>
</feature>
<dbReference type="SUPFAM" id="SSF52058">
    <property type="entry name" value="L domain-like"/>
    <property type="match status" value="1"/>
</dbReference>
<feature type="domain" description="Gram-positive cocci surface proteins LPxTG" evidence="15">
    <location>
        <begin position="1223"/>
        <end position="1256"/>
    </location>
</feature>
<keyword evidence="2" id="KW-0134">Cell wall</keyword>
<organism evidence="16 17">
    <name type="scientific">Levilactobacillus zymae</name>
    <dbReference type="NCBI Taxonomy" id="267363"/>
    <lineage>
        <taxon>Bacteria</taxon>
        <taxon>Bacillati</taxon>
        <taxon>Bacillota</taxon>
        <taxon>Bacilli</taxon>
        <taxon>Lactobacillales</taxon>
        <taxon>Lactobacillaceae</taxon>
        <taxon>Levilactobacillus</taxon>
    </lineage>
</organism>